<protein>
    <submittedName>
        <fullName evidence="1">Uncharacterized protein</fullName>
    </submittedName>
</protein>
<dbReference type="AlphaFoldDB" id="A0A9D9EPD8"/>
<evidence type="ECO:0000313" key="2">
    <source>
        <dbReference type="Proteomes" id="UP000823616"/>
    </source>
</evidence>
<dbReference type="InterPro" id="IPR058397">
    <property type="entry name" value="DUF8084"/>
</dbReference>
<dbReference type="Pfam" id="PF26329">
    <property type="entry name" value="DUF8084"/>
    <property type="match status" value="1"/>
</dbReference>
<dbReference type="EMBL" id="JADIMS010000133">
    <property type="protein sequence ID" value="MBO8450862.1"/>
    <property type="molecule type" value="Genomic_DNA"/>
</dbReference>
<reference evidence="1" key="1">
    <citation type="submission" date="2020-10" db="EMBL/GenBank/DDBJ databases">
        <authorList>
            <person name="Gilroy R."/>
        </authorList>
    </citation>
    <scope>NUCLEOTIDE SEQUENCE</scope>
    <source>
        <strain evidence="1">B3-4054</strain>
    </source>
</reference>
<proteinExistence type="predicted"/>
<sequence>MSSGERKSVMNLPLKIILTQEGSSFFIRQNKKLLRFKLADNVEEYGISIDQFKPSSIQRLLLIDYISKIEISKSEFVSSRQEIMDLSKLIVYSVLYKQYDNYIFHQVLASDVIKKWNRLNPANIIDEKTHIKESFLRSILVKNEQFIHETRREILSPLYNFINKNTSLLPEEKNIQLLLSEKFLMNLRPFVWFILTKFKDAPNFDSILKTIRSSLTEYMDKAKIAEYISLMLMELVINAENTNIRKEARLMYKGSIDMNTIMFDPNIRKKVVSELERKHELVFLSWKLGGGSTSIGTQGKLQITLYNKEEHSEAVKESINDKKNADLKKNSLVDFYKEIPEGGEEMDLGLYYLSYLSEACEKVNVRFESNASQFRDSDLTVINLSFGF</sequence>
<gene>
    <name evidence="1" type="ORF">IAA96_07125</name>
</gene>
<dbReference type="Proteomes" id="UP000823616">
    <property type="component" value="Unassembled WGS sequence"/>
</dbReference>
<evidence type="ECO:0000313" key="1">
    <source>
        <dbReference type="EMBL" id="MBO8450862.1"/>
    </source>
</evidence>
<comment type="caution">
    <text evidence="1">The sequence shown here is derived from an EMBL/GenBank/DDBJ whole genome shotgun (WGS) entry which is preliminary data.</text>
</comment>
<name>A0A9D9EPD8_9SPIR</name>
<reference evidence="1" key="2">
    <citation type="journal article" date="2021" name="PeerJ">
        <title>Extensive microbial diversity within the chicken gut microbiome revealed by metagenomics and culture.</title>
        <authorList>
            <person name="Gilroy R."/>
            <person name="Ravi A."/>
            <person name="Getino M."/>
            <person name="Pursley I."/>
            <person name="Horton D.L."/>
            <person name="Alikhan N.F."/>
            <person name="Baker D."/>
            <person name="Gharbi K."/>
            <person name="Hall N."/>
            <person name="Watson M."/>
            <person name="Adriaenssens E.M."/>
            <person name="Foster-Nyarko E."/>
            <person name="Jarju S."/>
            <person name="Secka A."/>
            <person name="Antonio M."/>
            <person name="Oren A."/>
            <person name="Chaudhuri R.R."/>
            <person name="La Ragione R."/>
            <person name="Hildebrand F."/>
            <person name="Pallen M.J."/>
        </authorList>
    </citation>
    <scope>NUCLEOTIDE SEQUENCE</scope>
    <source>
        <strain evidence="1">B3-4054</strain>
    </source>
</reference>
<organism evidence="1 2">
    <name type="scientific">Candidatus Avitreponema avistercoris</name>
    <dbReference type="NCBI Taxonomy" id="2840705"/>
    <lineage>
        <taxon>Bacteria</taxon>
        <taxon>Pseudomonadati</taxon>
        <taxon>Spirochaetota</taxon>
        <taxon>Spirochaetia</taxon>
        <taxon>Spirochaetales</taxon>
        <taxon>Candidatus Avitreponema</taxon>
    </lineage>
</organism>
<accession>A0A9D9EPD8</accession>